<reference evidence="2" key="1">
    <citation type="submission" date="2018-02" db="EMBL/GenBank/DDBJ databases">
        <title>Rhizophora mucronata_Transcriptome.</title>
        <authorList>
            <person name="Meera S.P."/>
            <person name="Sreeshan A."/>
            <person name="Augustine A."/>
        </authorList>
    </citation>
    <scope>NUCLEOTIDE SEQUENCE</scope>
    <source>
        <tissue evidence="2">Leaf</tissue>
    </source>
</reference>
<keyword evidence="1" id="KW-1133">Transmembrane helix</keyword>
<organism evidence="2">
    <name type="scientific">Rhizophora mucronata</name>
    <name type="common">Asiatic mangrove</name>
    <dbReference type="NCBI Taxonomy" id="61149"/>
    <lineage>
        <taxon>Eukaryota</taxon>
        <taxon>Viridiplantae</taxon>
        <taxon>Streptophyta</taxon>
        <taxon>Embryophyta</taxon>
        <taxon>Tracheophyta</taxon>
        <taxon>Spermatophyta</taxon>
        <taxon>Magnoliopsida</taxon>
        <taxon>eudicotyledons</taxon>
        <taxon>Gunneridae</taxon>
        <taxon>Pentapetalae</taxon>
        <taxon>rosids</taxon>
        <taxon>fabids</taxon>
        <taxon>Malpighiales</taxon>
        <taxon>Rhizophoraceae</taxon>
        <taxon>Rhizophora</taxon>
    </lineage>
</organism>
<keyword evidence="1" id="KW-0472">Membrane</keyword>
<name>A0A2P2J3Z9_RHIMU</name>
<protein>
    <submittedName>
        <fullName evidence="2">Uncharacterized protein</fullName>
    </submittedName>
</protein>
<feature type="transmembrane region" description="Helical" evidence="1">
    <location>
        <begin position="6"/>
        <end position="34"/>
    </location>
</feature>
<sequence>MCAHGYINYSFVGLSGIIFNDLFFAYIMSLLYFLW</sequence>
<dbReference type="EMBL" id="GGEC01007712">
    <property type="protein sequence ID" value="MBW88195.1"/>
    <property type="molecule type" value="Transcribed_RNA"/>
</dbReference>
<evidence type="ECO:0000256" key="1">
    <source>
        <dbReference type="SAM" id="Phobius"/>
    </source>
</evidence>
<keyword evidence="1" id="KW-0812">Transmembrane</keyword>
<proteinExistence type="predicted"/>
<accession>A0A2P2J3Z9</accession>
<dbReference type="AlphaFoldDB" id="A0A2P2J3Z9"/>
<evidence type="ECO:0000313" key="2">
    <source>
        <dbReference type="EMBL" id="MBW88195.1"/>
    </source>
</evidence>